<comment type="similarity">
    <text evidence="1">Belongs to the peptidase U62 family.</text>
</comment>
<dbReference type="STRING" id="1330330.IX53_06105"/>
<feature type="domain" description="Metalloprotease TldD/E central" evidence="4">
    <location>
        <begin position="129"/>
        <end position="218"/>
    </location>
</feature>
<dbReference type="InterPro" id="IPR045570">
    <property type="entry name" value="Metalloprtase-TldD/E_cen_dom"/>
</dbReference>
<keyword evidence="6" id="KW-1185">Reference proteome</keyword>
<dbReference type="OrthoDB" id="9803618at2"/>
<evidence type="ECO:0000313" key="5">
    <source>
        <dbReference type="EMBL" id="AKI97462.1"/>
    </source>
</evidence>
<dbReference type="Proteomes" id="UP000035159">
    <property type="component" value="Chromosome"/>
</dbReference>
<evidence type="ECO:0000259" key="3">
    <source>
        <dbReference type="Pfam" id="PF19289"/>
    </source>
</evidence>
<evidence type="ECO:0000259" key="4">
    <source>
        <dbReference type="Pfam" id="PF19290"/>
    </source>
</evidence>
<proteinExistence type="inferred from homology"/>
<dbReference type="PANTHER" id="PTHR43421">
    <property type="entry name" value="METALLOPROTEASE PMBA"/>
    <property type="match status" value="1"/>
</dbReference>
<dbReference type="GO" id="GO:0005829">
    <property type="term" value="C:cytosol"/>
    <property type="evidence" value="ECO:0007669"/>
    <property type="project" value="TreeGrafter"/>
</dbReference>
<sequence>MSEIPEKILNKIKARSRAQAEVYYLHSKRARIFYEKDELKTLHEDIKEGVGIRVIDSGRIGFASSNVLEDRVLDQSIDEALTIAHKSKANPGNVLPLPQTYSEVKGLYSKAFESYNLPHLLEKARFFFEMAKGFDPRIKVDSASLELRINRTEVANTNGLRGSKEKTILSFVIMGMAVDGDDISSFDYKFGLTNNEDNLDALLEHTAKEFAKTIVESLGAKTVTSFKGLALLSPQVVHSLIVEPLTQLVSGENILEKRSPFKDKLGEKIAVNGLTIYDAPLTNDSPYADPFDREGVATRYVSIIKDGVLKGFIHNSYTATLLGTEPTGNAAGSFSNLPGIGFHNVHIEGFHDLEEIVNNIDKGIYINRFSGNANSVNGLFSGTVKGGWYYEKGRKVHSITDTMMTGNVFELLKSIVAISRETQQTPVGELPYILVDGISFTGK</sequence>
<evidence type="ECO:0000313" key="6">
    <source>
        <dbReference type="Proteomes" id="UP000035159"/>
    </source>
</evidence>
<feature type="domain" description="Metalloprotease TldD/E N-terminal" evidence="2">
    <location>
        <begin position="20"/>
        <end position="84"/>
    </location>
</feature>
<accession>A0A0G2Z7E2</accession>
<dbReference type="Pfam" id="PF01523">
    <property type="entry name" value="PmbA_TldD_1st"/>
    <property type="match status" value="1"/>
</dbReference>
<dbReference type="GO" id="GO:0006508">
    <property type="term" value="P:proteolysis"/>
    <property type="evidence" value="ECO:0007669"/>
    <property type="project" value="InterPro"/>
</dbReference>
<dbReference type="SUPFAM" id="SSF111283">
    <property type="entry name" value="Putative modulator of DNA gyrase, PmbA/TldD"/>
    <property type="match status" value="1"/>
</dbReference>
<dbReference type="Gene3D" id="3.30.2290.10">
    <property type="entry name" value="PmbA/TldD superfamily"/>
    <property type="match status" value="1"/>
</dbReference>
<dbReference type="InterPro" id="IPR035068">
    <property type="entry name" value="TldD/PmbA_N"/>
</dbReference>
<dbReference type="InterPro" id="IPR036059">
    <property type="entry name" value="TldD/PmbA_sf"/>
</dbReference>
<evidence type="ECO:0008006" key="7">
    <source>
        <dbReference type="Google" id="ProtNLM"/>
    </source>
</evidence>
<evidence type="ECO:0000259" key="2">
    <source>
        <dbReference type="Pfam" id="PF01523"/>
    </source>
</evidence>
<dbReference type="InterPro" id="IPR002510">
    <property type="entry name" value="Metalloprtase-TldD/E_N"/>
</dbReference>
<dbReference type="PANTHER" id="PTHR43421:SF1">
    <property type="entry name" value="METALLOPROTEASE PMBA"/>
    <property type="match status" value="1"/>
</dbReference>
<dbReference type="InterPro" id="IPR045569">
    <property type="entry name" value="Metalloprtase-TldD/E_C"/>
</dbReference>
<feature type="domain" description="Metalloprotease TldD/E C-terminal" evidence="3">
    <location>
        <begin position="231"/>
        <end position="442"/>
    </location>
</feature>
<protein>
    <recommendedName>
        <fullName evidence="7">Peptidase U62</fullName>
    </recommendedName>
</protein>
<gene>
    <name evidence="5" type="ORF">IX53_06105</name>
</gene>
<organism evidence="5 6">
    <name type="scientific">Kosmotoga pacifica</name>
    <dbReference type="NCBI Taxonomy" id="1330330"/>
    <lineage>
        <taxon>Bacteria</taxon>
        <taxon>Thermotogati</taxon>
        <taxon>Thermotogota</taxon>
        <taxon>Thermotogae</taxon>
        <taxon>Kosmotogales</taxon>
        <taxon>Kosmotogaceae</taxon>
        <taxon>Kosmotoga</taxon>
    </lineage>
</organism>
<dbReference type="PATRIC" id="fig|1330330.3.peg.1237"/>
<dbReference type="KEGG" id="kpf:IX53_06105"/>
<dbReference type="EMBL" id="CP011232">
    <property type="protein sequence ID" value="AKI97462.1"/>
    <property type="molecule type" value="Genomic_DNA"/>
</dbReference>
<dbReference type="AlphaFoldDB" id="A0A0G2Z7E2"/>
<reference evidence="5 6" key="1">
    <citation type="submission" date="2015-04" db="EMBL/GenBank/DDBJ databases">
        <title>Complete Genome Sequence of Kosmotoga pacifica SLHLJ1.</title>
        <authorList>
            <person name="Jiang L.J."/>
            <person name="Shao Z.Z."/>
            <person name="Jebbar M."/>
        </authorList>
    </citation>
    <scope>NUCLEOTIDE SEQUENCE [LARGE SCALE GENOMIC DNA]</scope>
    <source>
        <strain evidence="5 6">SLHLJ1</strain>
    </source>
</reference>
<dbReference type="RefSeq" id="WP_047754596.1">
    <property type="nucleotide sequence ID" value="NZ_CAJUHA010000011.1"/>
</dbReference>
<dbReference type="GO" id="GO:0008237">
    <property type="term" value="F:metallopeptidase activity"/>
    <property type="evidence" value="ECO:0007669"/>
    <property type="project" value="InterPro"/>
</dbReference>
<dbReference type="InterPro" id="IPR047657">
    <property type="entry name" value="PmbA"/>
</dbReference>
<dbReference type="Pfam" id="PF19290">
    <property type="entry name" value="PmbA_TldD_2nd"/>
    <property type="match status" value="1"/>
</dbReference>
<name>A0A0G2Z7E2_9BACT</name>
<evidence type="ECO:0000256" key="1">
    <source>
        <dbReference type="ARBA" id="ARBA00005836"/>
    </source>
</evidence>
<dbReference type="Pfam" id="PF19289">
    <property type="entry name" value="PmbA_TldD_3rd"/>
    <property type="match status" value="1"/>
</dbReference>